<sequence>MQSEFTSTTEPGDDNDGDTSKTKGGKKQKKKGKPRPDVVWKAHGKVFAVLEFKNINAIALNEFSDVELKVEPGSQKETAVKAKKADVLTSRTLFTKNSLQIMRQLSKYARHADFSPFAAILTYEQLFLADYWIPHDGDYIYGTLLSREGNDEKLLRKALLGWLEHAYNKTFRVHPSTGEVQITACIPLQPTAPAKTSTVGLKSGAAQGTAAALRERSPQPQSSRQNPPRNASGVSEPSGSESSNPDKNTSARKAKGSGKK</sequence>
<organism evidence="2 3">
    <name type="scientific">Lasiosphaeria miniovina</name>
    <dbReference type="NCBI Taxonomy" id="1954250"/>
    <lineage>
        <taxon>Eukaryota</taxon>
        <taxon>Fungi</taxon>
        <taxon>Dikarya</taxon>
        <taxon>Ascomycota</taxon>
        <taxon>Pezizomycotina</taxon>
        <taxon>Sordariomycetes</taxon>
        <taxon>Sordariomycetidae</taxon>
        <taxon>Sordariales</taxon>
        <taxon>Lasiosphaeriaceae</taxon>
        <taxon>Lasiosphaeria</taxon>
    </lineage>
</organism>
<reference evidence="2" key="1">
    <citation type="submission" date="2023-06" db="EMBL/GenBank/DDBJ databases">
        <title>Genome-scale phylogeny and comparative genomics of the fungal order Sordariales.</title>
        <authorList>
            <consortium name="Lawrence Berkeley National Laboratory"/>
            <person name="Hensen N."/>
            <person name="Bonometti L."/>
            <person name="Westerberg I."/>
            <person name="Brannstrom I.O."/>
            <person name="Guillou S."/>
            <person name="Cros-Aarteil S."/>
            <person name="Calhoun S."/>
            <person name="Haridas S."/>
            <person name="Kuo A."/>
            <person name="Mondo S."/>
            <person name="Pangilinan J."/>
            <person name="Riley R."/>
            <person name="LaButti K."/>
            <person name="Andreopoulos B."/>
            <person name="Lipzen A."/>
            <person name="Chen C."/>
            <person name="Yanf M."/>
            <person name="Daum C."/>
            <person name="Ng V."/>
            <person name="Clum A."/>
            <person name="Steindorff A."/>
            <person name="Ohm R."/>
            <person name="Martin F."/>
            <person name="Silar P."/>
            <person name="Natvig D."/>
            <person name="Lalanne C."/>
            <person name="Gautier V."/>
            <person name="Ament-velasquez S.L."/>
            <person name="Kruys A."/>
            <person name="Hutchinson M.I."/>
            <person name="Powell A.J."/>
            <person name="Barry K."/>
            <person name="Miller A.N."/>
            <person name="Grigoriev I.V."/>
            <person name="Debuchy R."/>
            <person name="Gladieux P."/>
            <person name="Thoren M.H."/>
            <person name="Johannesson H."/>
        </authorList>
    </citation>
    <scope>NUCLEOTIDE SEQUENCE</scope>
    <source>
        <strain evidence="2">SMH2392-1A</strain>
    </source>
</reference>
<evidence type="ECO:0000256" key="1">
    <source>
        <dbReference type="SAM" id="MobiDB-lite"/>
    </source>
</evidence>
<dbReference type="EMBL" id="JAUIRO010000003">
    <property type="protein sequence ID" value="KAK0721915.1"/>
    <property type="molecule type" value="Genomic_DNA"/>
</dbReference>
<feature type="region of interest" description="Disordered" evidence="1">
    <location>
        <begin position="1"/>
        <end position="37"/>
    </location>
</feature>
<comment type="caution">
    <text evidence="2">The sequence shown here is derived from an EMBL/GenBank/DDBJ whole genome shotgun (WGS) entry which is preliminary data.</text>
</comment>
<gene>
    <name evidence="2" type="ORF">B0T26DRAFT_673679</name>
</gene>
<feature type="region of interest" description="Disordered" evidence="1">
    <location>
        <begin position="193"/>
        <end position="260"/>
    </location>
</feature>
<name>A0AA40ATV9_9PEZI</name>
<dbReference type="GeneID" id="85322900"/>
<dbReference type="Proteomes" id="UP001172101">
    <property type="component" value="Unassembled WGS sequence"/>
</dbReference>
<feature type="compositionally biased region" description="Low complexity" evidence="1">
    <location>
        <begin position="218"/>
        <end position="243"/>
    </location>
</feature>
<proteinExistence type="predicted"/>
<dbReference type="AlphaFoldDB" id="A0AA40ATV9"/>
<evidence type="ECO:0000313" key="3">
    <source>
        <dbReference type="Proteomes" id="UP001172101"/>
    </source>
</evidence>
<feature type="compositionally biased region" description="Basic residues" evidence="1">
    <location>
        <begin position="250"/>
        <end position="260"/>
    </location>
</feature>
<feature type="compositionally biased region" description="Polar residues" evidence="1">
    <location>
        <begin position="1"/>
        <end position="10"/>
    </location>
</feature>
<protein>
    <submittedName>
        <fullName evidence="2">Uncharacterized protein</fullName>
    </submittedName>
</protein>
<accession>A0AA40ATV9</accession>
<evidence type="ECO:0000313" key="2">
    <source>
        <dbReference type="EMBL" id="KAK0721915.1"/>
    </source>
</evidence>
<keyword evidence="3" id="KW-1185">Reference proteome</keyword>
<dbReference type="RefSeq" id="XP_060297839.1">
    <property type="nucleotide sequence ID" value="XM_060439630.1"/>
</dbReference>
<feature type="compositionally biased region" description="Basic residues" evidence="1">
    <location>
        <begin position="23"/>
        <end position="33"/>
    </location>
</feature>